<evidence type="ECO:0000256" key="1">
    <source>
        <dbReference type="SAM" id="MobiDB-lite"/>
    </source>
</evidence>
<dbReference type="Proteomes" id="UP001153069">
    <property type="component" value="Unassembled WGS sequence"/>
</dbReference>
<feature type="transmembrane region" description="Helical" evidence="2">
    <location>
        <begin position="110"/>
        <end position="127"/>
    </location>
</feature>
<dbReference type="AlphaFoldDB" id="A0A9N8EKV7"/>
<organism evidence="3 4">
    <name type="scientific">Seminavis robusta</name>
    <dbReference type="NCBI Taxonomy" id="568900"/>
    <lineage>
        <taxon>Eukaryota</taxon>
        <taxon>Sar</taxon>
        <taxon>Stramenopiles</taxon>
        <taxon>Ochrophyta</taxon>
        <taxon>Bacillariophyta</taxon>
        <taxon>Bacillariophyceae</taxon>
        <taxon>Bacillariophycidae</taxon>
        <taxon>Naviculales</taxon>
        <taxon>Naviculaceae</taxon>
        <taxon>Seminavis</taxon>
    </lineage>
</organism>
<sequence length="360" mass="41874">MDRPHDSLFLQRKDRGDASRGEYGLVNSTTVDTHDDDENDEDDAEEEFRKDAASNMEAFELEQGLTPSSSSSSSSPWCCQRILFTPMFPDDRFDCCGATLFDGVQAVRCFKFNVITWVALIAMYYFVRWMDLENDHNYTIPDMILHESNPIMVDTMFFFVVGRLYKQRGIDHIAWISTMIASGLFASMETYFPFLQHSFTLYSIHCLWPWELWAFVVGLVTLCSALGILHVRTIIQQEIVGIKVFEITLCILIFLLPPMSSPYFHFHHWFAGWLLGMHCNLDVWWSRLTMAWCWGAYINGIAVYGRDPLLTCGYAFYLSWSNRCPYLQCYLDEMKNHTHSGYQIMEVQDWRNCSASDYLP</sequence>
<evidence type="ECO:0000313" key="3">
    <source>
        <dbReference type="EMBL" id="CAB9523101.1"/>
    </source>
</evidence>
<reference evidence="3" key="1">
    <citation type="submission" date="2020-06" db="EMBL/GenBank/DDBJ databases">
        <authorList>
            <consortium name="Plant Systems Biology data submission"/>
        </authorList>
    </citation>
    <scope>NUCLEOTIDE SEQUENCE</scope>
    <source>
        <strain evidence="3">D6</strain>
    </source>
</reference>
<protein>
    <submittedName>
        <fullName evidence="3">Uncharacterized protein</fullName>
    </submittedName>
</protein>
<evidence type="ECO:0000313" key="4">
    <source>
        <dbReference type="Proteomes" id="UP001153069"/>
    </source>
</evidence>
<feature type="transmembrane region" description="Helical" evidence="2">
    <location>
        <begin position="284"/>
        <end position="304"/>
    </location>
</feature>
<name>A0A9N8EKV7_9STRA</name>
<evidence type="ECO:0000256" key="2">
    <source>
        <dbReference type="SAM" id="Phobius"/>
    </source>
</evidence>
<keyword evidence="2" id="KW-0812">Transmembrane</keyword>
<keyword evidence="4" id="KW-1185">Reference proteome</keyword>
<feature type="transmembrane region" description="Helical" evidence="2">
    <location>
        <begin position="147"/>
        <end position="165"/>
    </location>
</feature>
<keyword evidence="2" id="KW-0472">Membrane</keyword>
<proteinExistence type="predicted"/>
<comment type="caution">
    <text evidence="3">The sequence shown here is derived from an EMBL/GenBank/DDBJ whole genome shotgun (WGS) entry which is preliminary data.</text>
</comment>
<feature type="compositionally biased region" description="Basic and acidic residues" evidence="1">
    <location>
        <begin position="1"/>
        <end position="20"/>
    </location>
</feature>
<feature type="transmembrane region" description="Helical" evidence="2">
    <location>
        <begin position="212"/>
        <end position="232"/>
    </location>
</feature>
<gene>
    <name evidence="3" type="ORF">SEMRO_1377_G267530.1</name>
</gene>
<feature type="region of interest" description="Disordered" evidence="1">
    <location>
        <begin position="1"/>
        <end position="49"/>
    </location>
</feature>
<dbReference type="EMBL" id="CAICTM010001375">
    <property type="protein sequence ID" value="CAB9523101.1"/>
    <property type="molecule type" value="Genomic_DNA"/>
</dbReference>
<feature type="compositionally biased region" description="Acidic residues" evidence="1">
    <location>
        <begin position="34"/>
        <end position="46"/>
    </location>
</feature>
<keyword evidence="2" id="KW-1133">Transmembrane helix</keyword>
<feature type="transmembrane region" description="Helical" evidence="2">
    <location>
        <begin position="244"/>
        <end position="264"/>
    </location>
</feature>
<feature type="transmembrane region" description="Helical" evidence="2">
    <location>
        <begin position="172"/>
        <end position="192"/>
    </location>
</feature>
<accession>A0A9N8EKV7</accession>
<dbReference type="OrthoDB" id="196021at2759"/>